<dbReference type="PROSITE" id="PS00639">
    <property type="entry name" value="THIOL_PROTEASE_HIS"/>
    <property type="match status" value="1"/>
</dbReference>
<evidence type="ECO:0000259" key="8">
    <source>
        <dbReference type="SMART" id="SM00645"/>
    </source>
</evidence>
<evidence type="ECO:0000313" key="10">
    <source>
        <dbReference type="EMBL" id="CAH0101540.1"/>
    </source>
</evidence>
<evidence type="ECO:0000313" key="11">
    <source>
        <dbReference type="Proteomes" id="UP000789390"/>
    </source>
</evidence>
<keyword evidence="4" id="KW-0788">Thiol protease</keyword>
<dbReference type="SMART" id="SM00645">
    <property type="entry name" value="Pept_C1"/>
    <property type="match status" value="1"/>
</dbReference>
<dbReference type="InterPro" id="IPR013201">
    <property type="entry name" value="Prot_inhib_I29"/>
</dbReference>
<dbReference type="PROSITE" id="PS00640">
    <property type="entry name" value="THIOL_PROTEASE_ASN"/>
    <property type="match status" value="1"/>
</dbReference>
<dbReference type="CDD" id="cd02248">
    <property type="entry name" value="Peptidase_C1A"/>
    <property type="match status" value="1"/>
</dbReference>
<dbReference type="InterPro" id="IPR000169">
    <property type="entry name" value="Pept_cys_AS"/>
</dbReference>
<evidence type="ECO:0000256" key="6">
    <source>
        <dbReference type="ARBA" id="ARBA00023157"/>
    </source>
</evidence>
<evidence type="ECO:0000256" key="5">
    <source>
        <dbReference type="ARBA" id="ARBA00023145"/>
    </source>
</evidence>
<evidence type="ECO:0000256" key="4">
    <source>
        <dbReference type="ARBA" id="ARBA00022807"/>
    </source>
</evidence>
<reference evidence="10" key="1">
    <citation type="submission" date="2021-11" db="EMBL/GenBank/DDBJ databases">
        <authorList>
            <person name="Schell T."/>
        </authorList>
    </citation>
    <scope>NUCLEOTIDE SEQUENCE</scope>
    <source>
        <strain evidence="10">M5</strain>
    </source>
</reference>
<dbReference type="InterPro" id="IPR025660">
    <property type="entry name" value="Pept_his_AS"/>
</dbReference>
<proteinExistence type="inferred from homology"/>
<keyword evidence="6" id="KW-1015">Disulfide bond</keyword>
<dbReference type="Gene3D" id="3.90.70.10">
    <property type="entry name" value="Cysteine proteinases"/>
    <property type="match status" value="1"/>
</dbReference>
<dbReference type="Proteomes" id="UP000789390">
    <property type="component" value="Unassembled WGS sequence"/>
</dbReference>
<organism evidence="10 11">
    <name type="scientific">Daphnia galeata</name>
    <dbReference type="NCBI Taxonomy" id="27404"/>
    <lineage>
        <taxon>Eukaryota</taxon>
        <taxon>Metazoa</taxon>
        <taxon>Ecdysozoa</taxon>
        <taxon>Arthropoda</taxon>
        <taxon>Crustacea</taxon>
        <taxon>Branchiopoda</taxon>
        <taxon>Diplostraca</taxon>
        <taxon>Cladocera</taxon>
        <taxon>Anomopoda</taxon>
        <taxon>Daphniidae</taxon>
        <taxon>Daphnia</taxon>
    </lineage>
</organism>
<keyword evidence="2" id="KW-0645">Protease</keyword>
<keyword evidence="7" id="KW-0732">Signal</keyword>
<dbReference type="InterPro" id="IPR000668">
    <property type="entry name" value="Peptidase_C1A_C"/>
</dbReference>
<keyword evidence="3" id="KW-0378">Hydrolase</keyword>
<comment type="caution">
    <text evidence="10">The sequence shown here is derived from an EMBL/GenBank/DDBJ whole genome shotgun (WGS) entry which is preliminary data.</text>
</comment>
<evidence type="ECO:0000256" key="3">
    <source>
        <dbReference type="ARBA" id="ARBA00022801"/>
    </source>
</evidence>
<dbReference type="GO" id="GO:0006508">
    <property type="term" value="P:proteolysis"/>
    <property type="evidence" value="ECO:0007669"/>
    <property type="project" value="UniProtKB-KW"/>
</dbReference>
<dbReference type="InterPro" id="IPR013128">
    <property type="entry name" value="Peptidase_C1A"/>
</dbReference>
<dbReference type="SMART" id="SM00848">
    <property type="entry name" value="Inhibitor_I29"/>
    <property type="match status" value="1"/>
</dbReference>
<dbReference type="Pfam" id="PF08246">
    <property type="entry name" value="Inhibitor_I29"/>
    <property type="match status" value="1"/>
</dbReference>
<gene>
    <name evidence="10" type="ORF">DGAL_LOCUS3874</name>
</gene>
<keyword evidence="11" id="KW-1185">Reference proteome</keyword>
<protein>
    <recommendedName>
        <fullName evidence="12">Peptidase C1A papain C-terminal domain-containing protein</fullName>
    </recommendedName>
</protein>
<comment type="similarity">
    <text evidence="1">Belongs to the peptidase C1 family.</text>
</comment>
<evidence type="ECO:0000259" key="9">
    <source>
        <dbReference type="SMART" id="SM00848"/>
    </source>
</evidence>
<accession>A0A8J2W1V2</accession>
<feature type="signal peptide" evidence="7">
    <location>
        <begin position="1"/>
        <end position="17"/>
    </location>
</feature>
<feature type="domain" description="Peptidase C1A papain C-terminal" evidence="8">
    <location>
        <begin position="108"/>
        <end position="334"/>
    </location>
</feature>
<feature type="domain" description="Cathepsin propeptide inhibitor" evidence="9">
    <location>
        <begin position="24"/>
        <end position="79"/>
    </location>
</feature>
<dbReference type="SUPFAM" id="SSF54001">
    <property type="entry name" value="Cysteine proteinases"/>
    <property type="match status" value="1"/>
</dbReference>
<keyword evidence="5" id="KW-0865">Zymogen</keyword>
<dbReference type="PROSITE" id="PS00139">
    <property type="entry name" value="THIOL_PROTEASE_CYS"/>
    <property type="match status" value="1"/>
</dbReference>
<evidence type="ECO:0000256" key="7">
    <source>
        <dbReference type="SAM" id="SignalP"/>
    </source>
</evidence>
<dbReference type="AlphaFoldDB" id="A0A8J2W1V2"/>
<dbReference type="Pfam" id="PF00112">
    <property type="entry name" value="Peptidase_C1"/>
    <property type="match status" value="1"/>
</dbReference>
<dbReference type="PRINTS" id="PR00705">
    <property type="entry name" value="PAPAIN"/>
</dbReference>
<name>A0A8J2W1V2_9CRUS</name>
<evidence type="ECO:0000256" key="1">
    <source>
        <dbReference type="ARBA" id="ARBA00008455"/>
    </source>
</evidence>
<dbReference type="PANTHER" id="PTHR12411">
    <property type="entry name" value="CYSTEINE PROTEASE FAMILY C1-RELATED"/>
    <property type="match status" value="1"/>
</dbReference>
<dbReference type="OrthoDB" id="190265at2759"/>
<dbReference type="GO" id="GO:0008234">
    <property type="term" value="F:cysteine-type peptidase activity"/>
    <property type="evidence" value="ECO:0007669"/>
    <property type="project" value="UniProtKB-KW"/>
</dbReference>
<dbReference type="InterPro" id="IPR038765">
    <property type="entry name" value="Papain-like_cys_pep_sf"/>
</dbReference>
<sequence length="336" mass="37015">MKFLAAILLLIVAVAMADQDEDSWNFYKFQFGRKHSPKDEAGRRRNFIARQRRIEKHNREHAEWQMGHNKFSDMSDDEKLALLGANPVIRRERLVSAEASLPVLDRALPASIDYRTDKCMQPIKNQGQCGSCWSFATVVPLEFNTCKKTGTAVALSEQMMVDCDTGNGGCNGGMYDRAWQFIQGKGGVMKSSAYAYTSGSSGLKGTTCKFDSTAIGAKVSSFGWTMPYPNQTVSMTYLQSDGPLPSAIKVLDSLYNYASGVYSDPACIVADENDVAHAVVIVGYGTTTATTTVPATPYWIVRNSWGTGWGLSGYFLIKRGVNMCNIESWTAYVRVV</sequence>
<feature type="chain" id="PRO_5035160792" description="Peptidase C1A papain C-terminal domain-containing protein" evidence="7">
    <location>
        <begin position="18"/>
        <end position="336"/>
    </location>
</feature>
<evidence type="ECO:0000256" key="2">
    <source>
        <dbReference type="ARBA" id="ARBA00022670"/>
    </source>
</evidence>
<dbReference type="InterPro" id="IPR025661">
    <property type="entry name" value="Pept_asp_AS"/>
</dbReference>
<evidence type="ECO:0008006" key="12">
    <source>
        <dbReference type="Google" id="ProtNLM"/>
    </source>
</evidence>
<dbReference type="InterPro" id="IPR039417">
    <property type="entry name" value="Peptidase_C1A_papain-like"/>
</dbReference>
<dbReference type="EMBL" id="CAKKLH010000059">
    <property type="protein sequence ID" value="CAH0101540.1"/>
    <property type="molecule type" value="Genomic_DNA"/>
</dbReference>